<dbReference type="PANTHER" id="PTHR42794">
    <property type="entry name" value="HEMIN IMPORT ATP-BINDING PROTEIN HMUV"/>
    <property type="match status" value="1"/>
</dbReference>
<evidence type="ECO:0000256" key="3">
    <source>
        <dbReference type="ARBA" id="ARBA00022840"/>
    </source>
</evidence>
<organism evidence="6 7">
    <name type="scientific">Brachybacterium phenoliresistens</name>
    <dbReference type="NCBI Taxonomy" id="396014"/>
    <lineage>
        <taxon>Bacteria</taxon>
        <taxon>Bacillati</taxon>
        <taxon>Actinomycetota</taxon>
        <taxon>Actinomycetes</taxon>
        <taxon>Micrococcales</taxon>
        <taxon>Dermabacteraceae</taxon>
        <taxon>Brachybacterium</taxon>
    </lineage>
</organism>
<dbReference type="InterPro" id="IPR027417">
    <property type="entry name" value="P-loop_NTPase"/>
</dbReference>
<dbReference type="RefSeq" id="WP_051487184.1">
    <property type="nucleotide sequence ID" value="NZ_KK070012.1"/>
</dbReference>
<feature type="domain" description="ABC transporter" evidence="5">
    <location>
        <begin position="2"/>
        <end position="234"/>
    </location>
</feature>
<protein>
    <submittedName>
        <fullName evidence="6">Histidinol phosphatase</fullName>
    </submittedName>
</protein>
<gene>
    <name evidence="6" type="ORF">BF93_12695</name>
</gene>
<keyword evidence="1" id="KW-0813">Transport</keyword>
<dbReference type="AlphaFoldDB" id="Z9JN59"/>
<proteinExistence type="predicted"/>
<dbReference type="InterPro" id="IPR017871">
    <property type="entry name" value="ABC_transporter-like_CS"/>
</dbReference>
<evidence type="ECO:0000256" key="2">
    <source>
        <dbReference type="ARBA" id="ARBA00022741"/>
    </source>
</evidence>
<dbReference type="InterPro" id="IPR003593">
    <property type="entry name" value="AAA+_ATPase"/>
</dbReference>
<dbReference type="GO" id="GO:0016887">
    <property type="term" value="F:ATP hydrolysis activity"/>
    <property type="evidence" value="ECO:0007669"/>
    <property type="project" value="InterPro"/>
</dbReference>
<dbReference type="EMBL" id="JDYK01000030">
    <property type="protein sequence ID" value="EWS79594.1"/>
    <property type="molecule type" value="Genomic_DNA"/>
</dbReference>
<dbReference type="SMART" id="SM00382">
    <property type="entry name" value="AAA"/>
    <property type="match status" value="1"/>
</dbReference>
<evidence type="ECO:0000313" key="7">
    <source>
        <dbReference type="Proteomes" id="UP000023067"/>
    </source>
</evidence>
<evidence type="ECO:0000256" key="4">
    <source>
        <dbReference type="SAM" id="MobiDB-lite"/>
    </source>
</evidence>
<feature type="region of interest" description="Disordered" evidence="4">
    <location>
        <begin position="250"/>
        <end position="276"/>
    </location>
</feature>
<reference evidence="6 7" key="1">
    <citation type="submission" date="2014-02" db="EMBL/GenBank/DDBJ databases">
        <title>Genome sequence of Brachybacterium phenoliresistens strain W13A50.</title>
        <authorList>
            <person name="Wang X."/>
        </authorList>
    </citation>
    <scope>NUCLEOTIDE SEQUENCE [LARGE SCALE GENOMIC DNA]</scope>
    <source>
        <strain evidence="6 7">W13A50</strain>
    </source>
</reference>
<dbReference type="Pfam" id="PF00005">
    <property type="entry name" value="ABC_tran"/>
    <property type="match status" value="1"/>
</dbReference>
<dbReference type="STRING" id="396014.BF93_12695"/>
<evidence type="ECO:0000313" key="6">
    <source>
        <dbReference type="EMBL" id="EWS79594.1"/>
    </source>
</evidence>
<dbReference type="FunFam" id="3.40.50.300:FF:000134">
    <property type="entry name" value="Iron-enterobactin ABC transporter ATP-binding protein"/>
    <property type="match status" value="1"/>
</dbReference>
<evidence type="ECO:0000256" key="1">
    <source>
        <dbReference type="ARBA" id="ARBA00022448"/>
    </source>
</evidence>
<sequence length="276" mass="29383">MIRARGLSHAYGARRVLHDVDLDVAPGRVLGLIGPNGSGKTTLLRCLYGAIAPQAGTVQLDGQDLSHLAPRERARQVAVVAQDDSGELPMTVAEVALLGRIPHRGPLQRLHEKDLDLAARALEQVGALHLAQRPVAELSGGERQRVLIARAVVQQGQVLLMDEPTNHLDIGSQHAVLRIVRDLGLTTVLVLHDLNLAARYCDEVALLVDGRVRAHGTPDEVLRPGLVGGIYGTDAELRRAEDGVPQLLFRGPADGARPGPAPGPARRVARSGTMGP</sequence>
<dbReference type="PROSITE" id="PS50893">
    <property type="entry name" value="ABC_TRANSPORTER_2"/>
    <property type="match status" value="1"/>
</dbReference>
<comment type="caution">
    <text evidence="6">The sequence shown here is derived from an EMBL/GenBank/DDBJ whole genome shotgun (WGS) entry which is preliminary data.</text>
</comment>
<name>Z9JN59_9MICO</name>
<dbReference type="OrthoDB" id="5296765at2"/>
<dbReference type="HOGENOM" id="CLU_000604_1_11_11"/>
<dbReference type="GO" id="GO:0005524">
    <property type="term" value="F:ATP binding"/>
    <property type="evidence" value="ECO:0007669"/>
    <property type="project" value="UniProtKB-KW"/>
</dbReference>
<dbReference type="eggNOG" id="COG1120">
    <property type="taxonomic scope" value="Bacteria"/>
</dbReference>
<dbReference type="Proteomes" id="UP000023067">
    <property type="component" value="Unassembled WGS sequence"/>
</dbReference>
<dbReference type="Gene3D" id="3.40.50.300">
    <property type="entry name" value="P-loop containing nucleotide triphosphate hydrolases"/>
    <property type="match status" value="1"/>
</dbReference>
<keyword evidence="2" id="KW-0547">Nucleotide-binding</keyword>
<dbReference type="InterPro" id="IPR003439">
    <property type="entry name" value="ABC_transporter-like_ATP-bd"/>
</dbReference>
<dbReference type="PATRIC" id="fig|396014.3.peg.3582"/>
<dbReference type="PANTHER" id="PTHR42794:SF2">
    <property type="entry name" value="ABC TRANSPORTER ATP-BINDING PROTEIN"/>
    <property type="match status" value="1"/>
</dbReference>
<dbReference type="SUPFAM" id="SSF52540">
    <property type="entry name" value="P-loop containing nucleoside triphosphate hydrolases"/>
    <property type="match status" value="1"/>
</dbReference>
<accession>Z9JN59</accession>
<evidence type="ECO:0000259" key="5">
    <source>
        <dbReference type="PROSITE" id="PS50893"/>
    </source>
</evidence>
<dbReference type="PROSITE" id="PS00211">
    <property type="entry name" value="ABC_TRANSPORTER_1"/>
    <property type="match status" value="1"/>
</dbReference>
<keyword evidence="7" id="KW-1185">Reference proteome</keyword>
<dbReference type="CDD" id="cd03214">
    <property type="entry name" value="ABC_Iron-Siderophores_B12_Hemin"/>
    <property type="match status" value="1"/>
</dbReference>
<keyword evidence="3" id="KW-0067">ATP-binding</keyword>